<evidence type="ECO:0000313" key="2">
    <source>
        <dbReference type="EMBL" id="KKL12661.1"/>
    </source>
</evidence>
<protein>
    <recommendedName>
        <fullName evidence="1">4Fe-4S ferredoxin-type domain-containing protein</fullName>
    </recommendedName>
</protein>
<reference evidence="2" key="1">
    <citation type="journal article" date="2015" name="Nature">
        <title>Complex archaea that bridge the gap between prokaryotes and eukaryotes.</title>
        <authorList>
            <person name="Spang A."/>
            <person name="Saw J.H."/>
            <person name="Jorgensen S.L."/>
            <person name="Zaremba-Niedzwiedzka K."/>
            <person name="Martijn J."/>
            <person name="Lind A.E."/>
            <person name="van Eijk R."/>
            <person name="Schleper C."/>
            <person name="Guy L."/>
            <person name="Ettema T.J."/>
        </authorList>
    </citation>
    <scope>NUCLEOTIDE SEQUENCE</scope>
</reference>
<dbReference type="Pfam" id="PF16126">
    <property type="entry name" value="DUF4838"/>
    <property type="match status" value="1"/>
</dbReference>
<comment type="caution">
    <text evidence="2">The sequence shown here is derived from an EMBL/GenBank/DDBJ whole genome shotgun (WGS) entry which is preliminary data.</text>
</comment>
<dbReference type="InterPro" id="IPR017900">
    <property type="entry name" value="4Fe4S_Fe_S_CS"/>
</dbReference>
<name>A0A0F9D4B0_9ZZZZ</name>
<gene>
    <name evidence="2" type="ORF">LCGC14_2533520</name>
</gene>
<feature type="domain" description="4Fe-4S ferredoxin-type" evidence="1">
    <location>
        <begin position="154"/>
        <end position="182"/>
    </location>
</feature>
<accession>A0A0F9D4B0</accession>
<dbReference type="SUPFAM" id="SSF46548">
    <property type="entry name" value="alpha-helical ferredoxin"/>
    <property type="match status" value="1"/>
</dbReference>
<dbReference type="AlphaFoldDB" id="A0A0F9D4B0"/>
<dbReference type="PANTHER" id="PTHR47406">
    <property type="entry name" value="COAGULATION FACTOR 5/8 TYPE, C-TERMINAL"/>
    <property type="match status" value="1"/>
</dbReference>
<dbReference type="EMBL" id="LAZR01041170">
    <property type="protein sequence ID" value="KKL12661.1"/>
    <property type="molecule type" value="Genomic_DNA"/>
</dbReference>
<sequence length="193" mass="21844">MQWARLLPLRNSCWPKTASRPIGSSWPTTQLCCTNENVIRLCIEGIRRAMRGQPDAFVFSVSQNDWHNYCECDNCRTLAEQEDSQMAPVLQLVNRVAEAVETEFPDKVVETLAYSIRELMPQGVDIPRNFELYNEGAVFQGNPVRLNRNIYKQMVAAAKAESCTACRECEDKCPQSITISEWMPKVHAVLGAS</sequence>
<dbReference type="PROSITE" id="PS00198">
    <property type="entry name" value="4FE4S_FER_1"/>
    <property type="match status" value="1"/>
</dbReference>
<evidence type="ECO:0000259" key="1">
    <source>
        <dbReference type="PROSITE" id="PS51379"/>
    </source>
</evidence>
<dbReference type="InterPro" id="IPR032287">
    <property type="entry name" value="DUF4838"/>
</dbReference>
<dbReference type="PANTHER" id="PTHR47406:SF2">
    <property type="entry name" value="ALPHA GLUCURONIDASE N-TERMINAL DOMAIN-CONTAINING PROTEIN"/>
    <property type="match status" value="1"/>
</dbReference>
<proteinExistence type="predicted"/>
<dbReference type="InterPro" id="IPR017896">
    <property type="entry name" value="4Fe4S_Fe-S-bd"/>
</dbReference>
<dbReference type="PROSITE" id="PS51379">
    <property type="entry name" value="4FE4S_FER_2"/>
    <property type="match status" value="1"/>
</dbReference>
<organism evidence="2">
    <name type="scientific">marine sediment metagenome</name>
    <dbReference type="NCBI Taxonomy" id="412755"/>
    <lineage>
        <taxon>unclassified sequences</taxon>
        <taxon>metagenomes</taxon>
        <taxon>ecological metagenomes</taxon>
    </lineage>
</organism>